<dbReference type="Gene3D" id="3.40.630.30">
    <property type="match status" value="1"/>
</dbReference>
<dbReference type="SUPFAM" id="SSF55729">
    <property type="entry name" value="Acyl-CoA N-acyltransferases (Nat)"/>
    <property type="match status" value="1"/>
</dbReference>
<reference evidence="5 6" key="1">
    <citation type="submission" date="2024-04" db="EMBL/GenBank/DDBJ databases">
        <title>Bacillus oryzaecorticis sp. nov., a moderately halophilic bacterium isolated from rice husks.</title>
        <authorList>
            <person name="Zhu H.-S."/>
        </authorList>
    </citation>
    <scope>NUCLEOTIDE SEQUENCE [LARGE SCALE GENOMIC DNA]</scope>
    <source>
        <strain evidence="5 6">ZC255</strain>
    </source>
</reference>
<gene>
    <name evidence="5" type="ORF">AAEO50_04065</name>
</gene>
<dbReference type="InterPro" id="IPR016181">
    <property type="entry name" value="Acyl_CoA_acyltransferase"/>
</dbReference>
<organism evidence="5 6">
    <name type="scientific">Rossellomorea oryzaecorticis</name>
    <dbReference type="NCBI Taxonomy" id="1396505"/>
    <lineage>
        <taxon>Bacteria</taxon>
        <taxon>Bacillati</taxon>
        <taxon>Bacillota</taxon>
        <taxon>Bacilli</taxon>
        <taxon>Bacillales</taxon>
        <taxon>Bacillaceae</taxon>
        <taxon>Rossellomorea</taxon>
    </lineage>
</organism>
<evidence type="ECO:0000256" key="1">
    <source>
        <dbReference type="ARBA" id="ARBA00022679"/>
    </source>
</evidence>
<dbReference type="Proteomes" id="UP001389717">
    <property type="component" value="Unassembled WGS sequence"/>
</dbReference>
<dbReference type="RefSeq" id="WP_341980711.1">
    <property type="nucleotide sequence ID" value="NZ_JBBYAF010000005.1"/>
</dbReference>
<feature type="domain" description="N-acetyltransferase" evidence="4">
    <location>
        <begin position="10"/>
        <end position="164"/>
    </location>
</feature>
<evidence type="ECO:0000256" key="3">
    <source>
        <dbReference type="ARBA" id="ARBA00038502"/>
    </source>
</evidence>
<keyword evidence="1" id="KW-0808">Transferase</keyword>
<dbReference type="Pfam" id="PF13302">
    <property type="entry name" value="Acetyltransf_3"/>
    <property type="match status" value="1"/>
</dbReference>
<keyword evidence="6" id="KW-1185">Reference proteome</keyword>
<sequence length="191" mass="21779">MIKVLHTEKLILRRFSKSDAPSVQNLANNKEVGEMIGLPQPYLLKHALDWFDIQPGLFEKEIEYPLAIVQKRTDELVGTITLRVDKDNQKGELGYWIGRPFWGLGFATEAVKRMMLFGMEELELNKIWASALSRNIGSITVLQKAGLVKEGVLKQDRLLSGTFEDIEVFGIVKSDFENQLKSQKRKGRQAF</sequence>
<keyword evidence="2" id="KW-0012">Acyltransferase</keyword>
<protein>
    <submittedName>
        <fullName evidence="5">GNAT family N-acetyltransferase</fullName>
    </submittedName>
</protein>
<comment type="similarity">
    <text evidence="3">Belongs to the acetyltransferase family. RimJ subfamily.</text>
</comment>
<evidence type="ECO:0000313" key="6">
    <source>
        <dbReference type="Proteomes" id="UP001389717"/>
    </source>
</evidence>
<evidence type="ECO:0000259" key="4">
    <source>
        <dbReference type="PROSITE" id="PS51186"/>
    </source>
</evidence>
<dbReference type="PANTHER" id="PTHR43792:SF8">
    <property type="entry name" value="[RIBOSOMAL PROTEIN US5]-ALANINE N-ACETYLTRANSFERASE"/>
    <property type="match status" value="1"/>
</dbReference>
<evidence type="ECO:0000313" key="5">
    <source>
        <dbReference type="EMBL" id="MEL3971447.1"/>
    </source>
</evidence>
<evidence type="ECO:0000256" key="2">
    <source>
        <dbReference type="ARBA" id="ARBA00023315"/>
    </source>
</evidence>
<proteinExistence type="inferred from homology"/>
<name>A0ABU9K638_9BACI</name>
<comment type="caution">
    <text evidence="5">The sequence shown here is derived from an EMBL/GenBank/DDBJ whole genome shotgun (WGS) entry which is preliminary data.</text>
</comment>
<dbReference type="InterPro" id="IPR051531">
    <property type="entry name" value="N-acetyltransferase"/>
</dbReference>
<dbReference type="EMBL" id="JBBYAF010000005">
    <property type="protein sequence ID" value="MEL3971447.1"/>
    <property type="molecule type" value="Genomic_DNA"/>
</dbReference>
<dbReference type="PROSITE" id="PS51186">
    <property type="entry name" value="GNAT"/>
    <property type="match status" value="1"/>
</dbReference>
<dbReference type="InterPro" id="IPR000182">
    <property type="entry name" value="GNAT_dom"/>
</dbReference>
<accession>A0ABU9K638</accession>
<dbReference type="PANTHER" id="PTHR43792">
    <property type="entry name" value="GNAT FAMILY, PUTATIVE (AFU_ORTHOLOGUE AFUA_3G00765)-RELATED-RELATED"/>
    <property type="match status" value="1"/>
</dbReference>